<dbReference type="EMBL" id="CP034928">
    <property type="protein sequence ID" value="QAA76810.1"/>
    <property type="molecule type" value="Genomic_DNA"/>
</dbReference>
<dbReference type="PANTHER" id="PTHR10302:SF27">
    <property type="entry name" value="SINGLE-STRANDED DNA-BINDING PROTEIN"/>
    <property type="match status" value="1"/>
</dbReference>
<evidence type="ECO:0000256" key="1">
    <source>
        <dbReference type="ARBA" id="ARBA00023125"/>
    </source>
</evidence>
<dbReference type="GO" id="GO:0009295">
    <property type="term" value="C:nucleoid"/>
    <property type="evidence" value="ECO:0007669"/>
    <property type="project" value="TreeGrafter"/>
</dbReference>
<dbReference type="NCBIfam" id="TIGR00621">
    <property type="entry name" value="ssb"/>
    <property type="match status" value="1"/>
</dbReference>
<dbReference type="SUPFAM" id="SSF50249">
    <property type="entry name" value="Nucleic acid-binding proteins"/>
    <property type="match status" value="1"/>
</dbReference>
<protein>
    <recommendedName>
        <fullName evidence="2 3">Single-stranded DNA-binding protein</fullName>
        <shortName evidence="2">SSB</shortName>
    </recommendedName>
</protein>
<dbReference type="Gene3D" id="2.40.50.140">
    <property type="entry name" value="Nucleic acid-binding proteins"/>
    <property type="match status" value="1"/>
</dbReference>
<dbReference type="AlphaFoldDB" id="A0A410FV80"/>
<sequence length="142" mass="15941">MSDLNRLVLTGRLTADPDLKYTQNGRARLRFDVAVNRRWVNPESGQLEEEVTFLPILVWGKQAENCAAYLRKGRQVAVDGRIRVRSFTNQNGERRRTTEVIAQTVHFLGGRPAADEPTVEAPQSEEGSDGHADVPPEEEVPF</sequence>
<dbReference type="PIRSF" id="PIRSF002070">
    <property type="entry name" value="SSB"/>
    <property type="match status" value="1"/>
</dbReference>
<dbReference type="PANTHER" id="PTHR10302">
    <property type="entry name" value="SINGLE-STRANDED DNA-BINDING PROTEIN"/>
    <property type="match status" value="1"/>
</dbReference>
<dbReference type="InterPro" id="IPR011344">
    <property type="entry name" value="ssDNA-bd"/>
</dbReference>
<evidence type="ECO:0000256" key="2">
    <source>
        <dbReference type="HAMAP-Rule" id="MF_00984"/>
    </source>
</evidence>
<dbReference type="InterPro" id="IPR012340">
    <property type="entry name" value="NA-bd_OB-fold"/>
</dbReference>
<evidence type="ECO:0000256" key="3">
    <source>
        <dbReference type="PIRNR" id="PIRNR002070"/>
    </source>
</evidence>
<dbReference type="InterPro" id="IPR000424">
    <property type="entry name" value="Primosome_PriB/ssb"/>
</dbReference>
<reference evidence="6" key="1">
    <citation type="submission" date="2018-12" db="EMBL/GenBank/DDBJ databases">
        <title>Complete genome sequence of an uncultured bacterium of the candidate phylum Bipolaricaulota.</title>
        <authorList>
            <person name="Kadnikov V.V."/>
            <person name="Mardanov A.V."/>
            <person name="Beletsky A.V."/>
            <person name="Frank Y.A."/>
            <person name="Karnachuk O.V."/>
            <person name="Ravin N.V."/>
        </authorList>
    </citation>
    <scope>NUCLEOTIDE SEQUENCE [LARGE SCALE GENOMIC DNA]</scope>
</reference>
<comment type="subunit">
    <text evidence="2">Homotetramer.</text>
</comment>
<comment type="caution">
    <text evidence="2">Lacks conserved residue(s) required for the propagation of feature annotation.</text>
</comment>
<keyword evidence="1 2" id="KW-0238">DNA-binding</keyword>
<name>A0A410FV80_BIPS1</name>
<feature type="region of interest" description="Disordered" evidence="4">
    <location>
        <begin position="108"/>
        <end position="142"/>
    </location>
</feature>
<dbReference type="KEGG" id="bih:BIP78_1044"/>
<accession>A0A410FV80</accession>
<dbReference type="Pfam" id="PF00436">
    <property type="entry name" value="SSB"/>
    <property type="match status" value="1"/>
</dbReference>
<dbReference type="GO" id="GO:0003697">
    <property type="term" value="F:single-stranded DNA binding"/>
    <property type="evidence" value="ECO:0007669"/>
    <property type="project" value="UniProtKB-UniRule"/>
</dbReference>
<gene>
    <name evidence="5" type="ORF">BIP78_1044</name>
</gene>
<dbReference type="GO" id="GO:0006260">
    <property type="term" value="P:DNA replication"/>
    <property type="evidence" value="ECO:0007669"/>
    <property type="project" value="InterPro"/>
</dbReference>
<evidence type="ECO:0000256" key="4">
    <source>
        <dbReference type="SAM" id="MobiDB-lite"/>
    </source>
</evidence>
<dbReference type="PROSITE" id="PS50935">
    <property type="entry name" value="SSB"/>
    <property type="match status" value="1"/>
</dbReference>
<dbReference type="Proteomes" id="UP000287233">
    <property type="component" value="Chromosome"/>
</dbReference>
<evidence type="ECO:0000313" key="6">
    <source>
        <dbReference type="Proteomes" id="UP000287233"/>
    </source>
</evidence>
<dbReference type="HAMAP" id="MF_00984">
    <property type="entry name" value="SSB"/>
    <property type="match status" value="1"/>
</dbReference>
<organism evidence="5 6">
    <name type="scientific">Bipolaricaulis sibiricus</name>
    <dbReference type="NCBI Taxonomy" id="2501609"/>
    <lineage>
        <taxon>Bacteria</taxon>
        <taxon>Candidatus Bipolaricaulota</taxon>
        <taxon>Candidatus Bipolaricaulia</taxon>
        <taxon>Candidatus Bipolaricaulales</taxon>
        <taxon>Candidatus Bipolaricaulaceae</taxon>
        <taxon>Candidatus Bipolaricaulis</taxon>
    </lineage>
</organism>
<dbReference type="CDD" id="cd04496">
    <property type="entry name" value="SSB_OBF"/>
    <property type="match status" value="1"/>
</dbReference>
<proteinExistence type="inferred from homology"/>
<evidence type="ECO:0000313" key="5">
    <source>
        <dbReference type="EMBL" id="QAA76810.1"/>
    </source>
</evidence>